<keyword evidence="4 7" id="KW-1133">Transmembrane helix</keyword>
<comment type="caution">
    <text evidence="9">The sequence shown here is derived from an EMBL/GenBank/DDBJ whole genome shotgun (WGS) entry which is preliminary data.</text>
</comment>
<evidence type="ECO:0000256" key="4">
    <source>
        <dbReference type="ARBA" id="ARBA00022989"/>
    </source>
</evidence>
<protein>
    <submittedName>
        <fullName evidence="9">PRLHR</fullName>
    </submittedName>
</protein>
<feature type="transmembrane region" description="Helical" evidence="7">
    <location>
        <begin position="123"/>
        <end position="144"/>
    </location>
</feature>
<keyword evidence="2" id="KW-1003">Cell membrane</keyword>
<dbReference type="InterPro" id="IPR000276">
    <property type="entry name" value="GPCR_Rhodpsn"/>
</dbReference>
<proteinExistence type="predicted"/>
<feature type="region of interest" description="Disordered" evidence="6">
    <location>
        <begin position="251"/>
        <end position="284"/>
    </location>
</feature>
<feature type="transmembrane region" description="Helical" evidence="7">
    <location>
        <begin position="48"/>
        <end position="67"/>
    </location>
</feature>
<evidence type="ECO:0000256" key="2">
    <source>
        <dbReference type="ARBA" id="ARBA00022475"/>
    </source>
</evidence>
<dbReference type="EMBL" id="CAJPWZ010000459">
    <property type="protein sequence ID" value="CAG2193339.1"/>
    <property type="molecule type" value="Genomic_DNA"/>
</dbReference>
<accession>A0A8S3QDP2</accession>
<evidence type="ECO:0000259" key="8">
    <source>
        <dbReference type="PROSITE" id="PS50262"/>
    </source>
</evidence>
<keyword evidence="5 7" id="KW-0472">Membrane</keyword>
<evidence type="ECO:0000256" key="7">
    <source>
        <dbReference type="SAM" id="Phobius"/>
    </source>
</evidence>
<dbReference type="InterPro" id="IPR017452">
    <property type="entry name" value="GPCR_Rhodpsn_7TM"/>
</dbReference>
<name>A0A8S3QDP2_MYTED</name>
<sequence>MAETRTYATTELVAITRMRLEKKTFLNIMDVSGMGVHSATMTVAVEKIIAYMFGTTIILLNLLFSAIGIKTFSKKIHSLLVLLLGVSEGIHGIAVICITYNSINEDIPKTKTLHINYPVCTLQLIAYFVSIGFSLTLLLLISIERYVTVKNFNFVSTRLSLKKKYVAIVILMGLVWTYICVFVTTAPVKKIQECSVGTIYHNDNIDINGWAIIGLYVSLIIANLILYGKTTSNLWKIFYKSSVLTQKKSKKSIPDSSVPVPRQDQALSDADIPSTSKDPIHNPSFAATRRTSLWNVAKNKVMQSRSSFRSTGIQGKPYTSRKTIQFEDGHSINLDNSMVSDKRRRQRKVSTVILNQWERRAMFTNFYLIVAQIVFFLPFISLLVAELFDANVPLDAWSFGTLWLMVHFLINPFIFAWRIKEVHSEMRKFFRCSTQVEPSIAGFSLQKRKSLK</sequence>
<evidence type="ECO:0000256" key="6">
    <source>
        <dbReference type="SAM" id="MobiDB-lite"/>
    </source>
</evidence>
<dbReference type="PROSITE" id="PS00237">
    <property type="entry name" value="G_PROTEIN_RECEP_F1_1"/>
    <property type="match status" value="1"/>
</dbReference>
<evidence type="ECO:0000256" key="1">
    <source>
        <dbReference type="ARBA" id="ARBA00004651"/>
    </source>
</evidence>
<feature type="transmembrane region" description="Helical" evidence="7">
    <location>
        <begin position="165"/>
        <end position="187"/>
    </location>
</feature>
<evidence type="ECO:0000313" key="10">
    <source>
        <dbReference type="Proteomes" id="UP000683360"/>
    </source>
</evidence>
<dbReference type="Gene3D" id="1.20.1070.10">
    <property type="entry name" value="Rhodopsin 7-helix transmembrane proteins"/>
    <property type="match status" value="1"/>
</dbReference>
<evidence type="ECO:0000313" key="9">
    <source>
        <dbReference type="EMBL" id="CAG2193339.1"/>
    </source>
</evidence>
<feature type="domain" description="G-protein coupled receptors family 1 profile" evidence="8">
    <location>
        <begin position="54"/>
        <end position="415"/>
    </location>
</feature>
<organism evidence="9 10">
    <name type="scientific">Mytilus edulis</name>
    <name type="common">Blue mussel</name>
    <dbReference type="NCBI Taxonomy" id="6550"/>
    <lineage>
        <taxon>Eukaryota</taxon>
        <taxon>Metazoa</taxon>
        <taxon>Spiralia</taxon>
        <taxon>Lophotrochozoa</taxon>
        <taxon>Mollusca</taxon>
        <taxon>Bivalvia</taxon>
        <taxon>Autobranchia</taxon>
        <taxon>Pteriomorphia</taxon>
        <taxon>Mytilida</taxon>
        <taxon>Mytiloidea</taxon>
        <taxon>Mytilidae</taxon>
        <taxon>Mytilinae</taxon>
        <taxon>Mytilus</taxon>
    </lineage>
</organism>
<reference evidence="9" key="1">
    <citation type="submission" date="2021-03" db="EMBL/GenBank/DDBJ databases">
        <authorList>
            <person name="Bekaert M."/>
        </authorList>
    </citation>
    <scope>NUCLEOTIDE SEQUENCE</scope>
</reference>
<evidence type="ECO:0000256" key="5">
    <source>
        <dbReference type="ARBA" id="ARBA00023136"/>
    </source>
</evidence>
<evidence type="ECO:0000256" key="3">
    <source>
        <dbReference type="ARBA" id="ARBA00022692"/>
    </source>
</evidence>
<dbReference type="PANTHER" id="PTHR22750">
    <property type="entry name" value="G-PROTEIN COUPLED RECEPTOR"/>
    <property type="match status" value="1"/>
</dbReference>
<dbReference type="OrthoDB" id="6079486at2759"/>
<feature type="transmembrane region" description="Helical" evidence="7">
    <location>
        <begin position="397"/>
        <end position="419"/>
    </location>
</feature>
<dbReference type="Proteomes" id="UP000683360">
    <property type="component" value="Unassembled WGS sequence"/>
</dbReference>
<dbReference type="GO" id="GO:0005886">
    <property type="term" value="C:plasma membrane"/>
    <property type="evidence" value="ECO:0007669"/>
    <property type="project" value="UniProtKB-SubCell"/>
</dbReference>
<feature type="transmembrane region" description="Helical" evidence="7">
    <location>
        <begin position="79"/>
        <end position="103"/>
    </location>
</feature>
<feature type="transmembrane region" description="Helical" evidence="7">
    <location>
        <begin position="207"/>
        <end position="227"/>
    </location>
</feature>
<feature type="transmembrane region" description="Helical" evidence="7">
    <location>
        <begin position="366"/>
        <end position="385"/>
    </location>
</feature>
<dbReference type="GO" id="GO:0004930">
    <property type="term" value="F:G protein-coupled receptor activity"/>
    <property type="evidence" value="ECO:0007669"/>
    <property type="project" value="InterPro"/>
</dbReference>
<comment type="subcellular location">
    <subcellularLocation>
        <location evidence="1">Cell membrane</location>
        <topology evidence="1">Multi-pass membrane protein</topology>
    </subcellularLocation>
</comment>
<dbReference type="Pfam" id="PF00001">
    <property type="entry name" value="7tm_1"/>
    <property type="match status" value="1"/>
</dbReference>
<keyword evidence="10" id="KW-1185">Reference proteome</keyword>
<dbReference type="SUPFAM" id="SSF81321">
    <property type="entry name" value="Family A G protein-coupled receptor-like"/>
    <property type="match status" value="1"/>
</dbReference>
<gene>
    <name evidence="9" type="ORF">MEDL_8359</name>
</gene>
<keyword evidence="3 7" id="KW-0812">Transmembrane</keyword>
<dbReference type="AlphaFoldDB" id="A0A8S3QDP2"/>
<dbReference type="PROSITE" id="PS50262">
    <property type="entry name" value="G_PROTEIN_RECEP_F1_2"/>
    <property type="match status" value="1"/>
</dbReference>